<dbReference type="AlphaFoldDB" id="A0A0E0PC16"/>
<keyword evidence="2" id="KW-1185">Reference proteome</keyword>
<reference evidence="2" key="1">
    <citation type="submission" date="2013-06" db="EMBL/GenBank/DDBJ databases">
        <authorList>
            <person name="Zhao Q."/>
        </authorList>
    </citation>
    <scope>NUCLEOTIDE SEQUENCE</scope>
    <source>
        <strain evidence="2">cv. W1943</strain>
    </source>
</reference>
<dbReference type="Proteomes" id="UP000008022">
    <property type="component" value="Unassembled WGS sequence"/>
</dbReference>
<dbReference type="HOGENOM" id="CLU_2531439_0_0_1"/>
<sequence length="84" mass="9206">MALWSRSVKREGLRWEGELGFGFYRHGVRGEPTLAVKCSAGGSGVFVGDAKAATAWMRWAAKAVDRAAEIEPLERRLARSSNLV</sequence>
<accession>A0A0E0PC16</accession>
<dbReference type="EnsemblPlants" id="ORUFI04G21530.1">
    <property type="protein sequence ID" value="ORUFI04G21530.1"/>
    <property type="gene ID" value="ORUFI04G21530"/>
</dbReference>
<evidence type="ECO:0000313" key="2">
    <source>
        <dbReference type="Proteomes" id="UP000008022"/>
    </source>
</evidence>
<organism evidence="1 2">
    <name type="scientific">Oryza rufipogon</name>
    <name type="common">Brownbeard rice</name>
    <name type="synonym">Asian wild rice</name>
    <dbReference type="NCBI Taxonomy" id="4529"/>
    <lineage>
        <taxon>Eukaryota</taxon>
        <taxon>Viridiplantae</taxon>
        <taxon>Streptophyta</taxon>
        <taxon>Embryophyta</taxon>
        <taxon>Tracheophyta</taxon>
        <taxon>Spermatophyta</taxon>
        <taxon>Magnoliopsida</taxon>
        <taxon>Liliopsida</taxon>
        <taxon>Poales</taxon>
        <taxon>Poaceae</taxon>
        <taxon>BOP clade</taxon>
        <taxon>Oryzoideae</taxon>
        <taxon>Oryzeae</taxon>
        <taxon>Oryzinae</taxon>
        <taxon>Oryza</taxon>
    </lineage>
</organism>
<evidence type="ECO:0000313" key="1">
    <source>
        <dbReference type="EnsemblPlants" id="ORUFI04G21530.1"/>
    </source>
</evidence>
<protein>
    <submittedName>
        <fullName evidence="1">Uncharacterized protein</fullName>
    </submittedName>
</protein>
<proteinExistence type="predicted"/>
<name>A0A0E0PC16_ORYRU</name>
<reference evidence="1" key="2">
    <citation type="submission" date="2015-06" db="UniProtKB">
        <authorList>
            <consortium name="EnsemblPlants"/>
        </authorList>
    </citation>
    <scope>IDENTIFICATION</scope>
</reference>
<dbReference type="Gramene" id="ORUFI04G21530.1">
    <property type="protein sequence ID" value="ORUFI04G21530.1"/>
    <property type="gene ID" value="ORUFI04G21530"/>
</dbReference>